<keyword evidence="5 8" id="KW-1133">Transmembrane helix</keyword>
<dbReference type="PANTHER" id="PTHR21016">
    <property type="entry name" value="BETA-AMYLOID BINDING PROTEIN-RELATED"/>
    <property type="match status" value="1"/>
</dbReference>
<protein>
    <submittedName>
        <fullName evidence="10">Putative TM2 domain-containing protein</fullName>
    </submittedName>
</protein>
<dbReference type="OrthoDB" id="5804096at2759"/>
<keyword evidence="7" id="KW-0325">Glycoprotein</keyword>
<dbReference type="GO" id="GO:0016020">
    <property type="term" value="C:membrane"/>
    <property type="evidence" value="ECO:0007669"/>
    <property type="project" value="UniProtKB-SubCell"/>
</dbReference>
<keyword evidence="4" id="KW-0732">Signal</keyword>
<evidence type="ECO:0000256" key="1">
    <source>
        <dbReference type="ARBA" id="ARBA00004141"/>
    </source>
</evidence>
<dbReference type="InterPro" id="IPR050932">
    <property type="entry name" value="TM2D1-3-like"/>
</dbReference>
<keyword evidence="6 8" id="KW-0472">Membrane</keyword>
<dbReference type="InterPro" id="IPR007829">
    <property type="entry name" value="TM2"/>
</dbReference>
<dbReference type="AlphaFoldDB" id="A0A834RHY4"/>
<keyword evidence="12" id="KW-1185">Reference proteome</keyword>
<dbReference type="Pfam" id="PF05154">
    <property type="entry name" value="TM2"/>
    <property type="match status" value="1"/>
</dbReference>
<dbReference type="EMBL" id="WVUK01000005">
    <property type="protein sequence ID" value="KAF7496520.1"/>
    <property type="molecule type" value="Genomic_DNA"/>
</dbReference>
<dbReference type="PANTHER" id="PTHR21016:SF1">
    <property type="entry name" value="TM2 DOMAIN-CONTAINING PROTEIN 1"/>
    <property type="match status" value="1"/>
</dbReference>
<evidence type="ECO:0000256" key="5">
    <source>
        <dbReference type="ARBA" id="ARBA00022989"/>
    </source>
</evidence>
<evidence type="ECO:0000313" key="12">
    <source>
        <dbReference type="Proteomes" id="UP000070412"/>
    </source>
</evidence>
<name>A0A834RHY4_SARSC</name>
<feature type="domain" description="TM2" evidence="9">
    <location>
        <begin position="145"/>
        <end position="193"/>
    </location>
</feature>
<dbReference type="Proteomes" id="UP000070412">
    <property type="component" value="Unassembled WGS sequence"/>
</dbReference>
<dbReference type="EnsemblMetazoa" id="SSS_7050s_mrna">
    <property type="protein sequence ID" value="KAF7496520.1"/>
    <property type="gene ID" value="SSS_7050"/>
</dbReference>
<reference evidence="10" key="2">
    <citation type="submission" date="2020-01" db="EMBL/GenBank/DDBJ databases">
        <authorList>
            <person name="Korhonen P.K.K."/>
            <person name="Guangxu M.G."/>
            <person name="Wang T.W."/>
            <person name="Stroehlein A.J.S."/>
            <person name="Young N.D."/>
            <person name="Ang C.-S.A."/>
            <person name="Fernando D.W.F."/>
            <person name="Lu H.L."/>
            <person name="Taylor S.T."/>
            <person name="Ehtesham M.E.M."/>
            <person name="Najaraj S.H.N."/>
            <person name="Harsha G.H.G."/>
            <person name="Madugundu A.M."/>
            <person name="Renuse S.R."/>
            <person name="Holt D.H."/>
            <person name="Pandey A.P."/>
            <person name="Papenfuss A.P."/>
            <person name="Gasser R.B.G."/>
            <person name="Fischer K.F."/>
        </authorList>
    </citation>
    <scope>NUCLEOTIDE SEQUENCE</scope>
    <source>
        <strain evidence="10">SSS_KF_BRIS2020</strain>
    </source>
</reference>
<evidence type="ECO:0000313" key="11">
    <source>
        <dbReference type="EnsemblMetazoa" id="KAF7496520.1"/>
    </source>
</evidence>
<feature type="transmembrane region" description="Helical" evidence="8">
    <location>
        <begin position="175"/>
        <end position="197"/>
    </location>
</feature>
<evidence type="ECO:0000256" key="8">
    <source>
        <dbReference type="SAM" id="Phobius"/>
    </source>
</evidence>
<comment type="subcellular location">
    <subcellularLocation>
        <location evidence="1">Membrane</location>
        <topology evidence="1">Multi-pass membrane protein</topology>
    </subcellularLocation>
</comment>
<evidence type="ECO:0000256" key="2">
    <source>
        <dbReference type="ARBA" id="ARBA00008284"/>
    </source>
</evidence>
<accession>A0A834RHY4</accession>
<evidence type="ECO:0000256" key="7">
    <source>
        <dbReference type="ARBA" id="ARBA00023180"/>
    </source>
</evidence>
<gene>
    <name evidence="10" type="ORF">SSS_7050</name>
</gene>
<reference evidence="12" key="1">
    <citation type="journal article" date="2020" name="PLoS Negl. Trop. Dis.">
        <title>High-quality nuclear genome for Sarcoptes scabiei-A critical resource for a neglected parasite.</title>
        <authorList>
            <person name="Korhonen P.K."/>
            <person name="Gasser R.B."/>
            <person name="Ma G."/>
            <person name="Wang T."/>
            <person name="Stroehlein A.J."/>
            <person name="Young N.D."/>
            <person name="Ang C.S."/>
            <person name="Fernando D.D."/>
            <person name="Lu H.C."/>
            <person name="Taylor S."/>
            <person name="Reynolds S.L."/>
            <person name="Mofiz E."/>
            <person name="Najaraj S.H."/>
            <person name="Gowda H."/>
            <person name="Madugundu A."/>
            <person name="Renuse S."/>
            <person name="Holt D."/>
            <person name="Pandey A."/>
            <person name="Papenfuss A.T."/>
            <person name="Fischer K."/>
        </authorList>
    </citation>
    <scope>NUCLEOTIDE SEQUENCE [LARGE SCALE GENOMIC DNA]</scope>
</reference>
<proteinExistence type="inferred from homology"/>
<evidence type="ECO:0000256" key="6">
    <source>
        <dbReference type="ARBA" id="ARBA00023136"/>
    </source>
</evidence>
<keyword evidence="3 8" id="KW-0812">Transmembrane</keyword>
<evidence type="ECO:0000256" key="4">
    <source>
        <dbReference type="ARBA" id="ARBA00022729"/>
    </source>
</evidence>
<feature type="transmembrane region" description="Helical" evidence="8">
    <location>
        <begin position="146"/>
        <end position="163"/>
    </location>
</feature>
<reference evidence="11" key="3">
    <citation type="submission" date="2022-06" db="UniProtKB">
        <authorList>
            <consortium name="EnsemblMetazoa"/>
        </authorList>
    </citation>
    <scope>IDENTIFICATION</scope>
</reference>
<evidence type="ECO:0000259" key="9">
    <source>
        <dbReference type="Pfam" id="PF05154"/>
    </source>
</evidence>
<organism evidence="10">
    <name type="scientific">Sarcoptes scabiei</name>
    <name type="common">Itch mite</name>
    <name type="synonym">Acarus scabiei</name>
    <dbReference type="NCBI Taxonomy" id="52283"/>
    <lineage>
        <taxon>Eukaryota</taxon>
        <taxon>Metazoa</taxon>
        <taxon>Ecdysozoa</taxon>
        <taxon>Arthropoda</taxon>
        <taxon>Chelicerata</taxon>
        <taxon>Arachnida</taxon>
        <taxon>Acari</taxon>
        <taxon>Acariformes</taxon>
        <taxon>Sarcoptiformes</taxon>
        <taxon>Astigmata</taxon>
        <taxon>Psoroptidia</taxon>
        <taxon>Sarcoptoidea</taxon>
        <taxon>Sarcoptidae</taxon>
        <taxon>Sarcoptinae</taxon>
        <taxon>Sarcoptes</taxon>
    </lineage>
</organism>
<comment type="similarity">
    <text evidence="2">Belongs to the TM2 family.</text>
</comment>
<evidence type="ECO:0000256" key="3">
    <source>
        <dbReference type="ARBA" id="ARBA00022692"/>
    </source>
</evidence>
<evidence type="ECO:0000313" key="10">
    <source>
        <dbReference type="EMBL" id="KAF7496520.1"/>
    </source>
</evidence>
<sequence length="216" mass="24729">MLKFTKILPNLSEIGSISINCNRLLEKILVVISVTLIFTQVSSKKNLNSFDDNVRTMQEDNQIVDRNLFTYQIDCYRLKVGQFRCDPYILDRDTQQPSGCTKNNFAPVNCTLRPGLFCDESSRNLTIDGHQNRIRLMIPCQYTNNYSYEITLLLSIFLGMFGVDRFYLGYPAIGLLKFCTLGFLFLGQFIDIILIAMQVVKPADGSNYVIKFLVLD</sequence>